<accession>A0A3E4ZBA9</accession>
<protein>
    <submittedName>
        <fullName evidence="1">Uncharacterized protein</fullName>
    </submittedName>
</protein>
<dbReference type="RefSeq" id="WP_117701216.1">
    <property type="nucleotide sequence ID" value="NZ_CATWOP010000036.1"/>
</dbReference>
<sequence>METNYIIIFDYSAGEVIKIKLTKEQIEESYKYDDFEAFLETLEDKYDFKLNNCLWMSTETYSERSFGF</sequence>
<reference evidence="1 2" key="1">
    <citation type="submission" date="2018-08" db="EMBL/GenBank/DDBJ databases">
        <title>A genome reference for cultivated species of the human gut microbiota.</title>
        <authorList>
            <person name="Zou Y."/>
            <person name="Xue W."/>
            <person name="Luo G."/>
        </authorList>
    </citation>
    <scope>NUCLEOTIDE SEQUENCE [LARGE SCALE GENOMIC DNA]</scope>
    <source>
        <strain evidence="1 2">OM06-2</strain>
    </source>
</reference>
<comment type="caution">
    <text evidence="1">The sequence shown here is derived from an EMBL/GenBank/DDBJ whole genome shotgun (WGS) entry which is preliminary data.</text>
</comment>
<evidence type="ECO:0000313" key="2">
    <source>
        <dbReference type="Proteomes" id="UP000260814"/>
    </source>
</evidence>
<proteinExistence type="predicted"/>
<organism evidence="1 2">
    <name type="scientific">Phocaeicola plebeius</name>
    <dbReference type="NCBI Taxonomy" id="310297"/>
    <lineage>
        <taxon>Bacteria</taxon>
        <taxon>Pseudomonadati</taxon>
        <taxon>Bacteroidota</taxon>
        <taxon>Bacteroidia</taxon>
        <taxon>Bacteroidales</taxon>
        <taxon>Bacteroidaceae</taxon>
        <taxon>Phocaeicola</taxon>
    </lineage>
</organism>
<dbReference type="EMBL" id="QSTW01000004">
    <property type="protein sequence ID" value="RGM92367.1"/>
    <property type="molecule type" value="Genomic_DNA"/>
</dbReference>
<evidence type="ECO:0000313" key="1">
    <source>
        <dbReference type="EMBL" id="RGM92367.1"/>
    </source>
</evidence>
<dbReference type="Proteomes" id="UP000260814">
    <property type="component" value="Unassembled WGS sequence"/>
</dbReference>
<dbReference type="AlphaFoldDB" id="A0A3E4ZBA9"/>
<gene>
    <name evidence="1" type="ORF">DXB87_05500</name>
</gene>
<name>A0A3E4ZBA9_9BACT</name>